<dbReference type="Gene3D" id="3.40.50.1820">
    <property type="entry name" value="alpha/beta hydrolase"/>
    <property type="match status" value="1"/>
</dbReference>
<evidence type="ECO:0000313" key="3">
    <source>
        <dbReference type="Proteomes" id="UP001165395"/>
    </source>
</evidence>
<dbReference type="PANTHER" id="PTHR42886">
    <property type="entry name" value="RE40534P-RELATED"/>
    <property type="match status" value="1"/>
</dbReference>
<sequence>MNIADLEVLHQPAQSADSHLPPILFVHGAYCSASCWQTYLMPWLAKQGIESYAVSLPAHGQSKSPLPLPFLSIEDYRDAVLTVVKHLPSAPILAGHSLGGAVVQDVLSQLTLPGAILMASVPPSGLAASSVRVIGQQPDVWWQLLQLQWGVLDAENLAVLRKGLFTNHLPDEVLHSYIPMFQPESTRALWDLSLSGWINKPSLAHIPALVMGTSEDALFTQNEVKETAERFGVSPIIFNEMGHAMMLEHNWELVATTIANWVKTTYAV</sequence>
<keyword evidence="3" id="KW-1185">Reference proteome</keyword>
<keyword evidence="2" id="KW-0378">Hydrolase</keyword>
<dbReference type="Pfam" id="PF12697">
    <property type="entry name" value="Abhydrolase_6"/>
    <property type="match status" value="1"/>
</dbReference>
<dbReference type="InterPro" id="IPR000073">
    <property type="entry name" value="AB_hydrolase_1"/>
</dbReference>
<dbReference type="InterPro" id="IPR029058">
    <property type="entry name" value="AB_hydrolase_fold"/>
</dbReference>
<feature type="domain" description="AB hydrolase-1" evidence="1">
    <location>
        <begin position="23"/>
        <end position="255"/>
    </location>
</feature>
<accession>A0ABS8D193</accession>
<dbReference type="RefSeq" id="WP_227177299.1">
    <property type="nucleotide sequence ID" value="NZ_JAJBZT010000001.1"/>
</dbReference>
<comment type="caution">
    <text evidence="2">The sequence shown here is derived from an EMBL/GenBank/DDBJ whole genome shotgun (WGS) entry which is preliminary data.</text>
</comment>
<dbReference type="PANTHER" id="PTHR42886:SF42">
    <property type="entry name" value="ALPHA_BETA-HYDROLASES SUPERFAMILY PROTEIN"/>
    <property type="match status" value="1"/>
</dbReference>
<evidence type="ECO:0000259" key="1">
    <source>
        <dbReference type="Pfam" id="PF12697"/>
    </source>
</evidence>
<dbReference type="EMBL" id="JAJBZT010000001">
    <property type="protein sequence ID" value="MCB6181952.1"/>
    <property type="molecule type" value="Genomic_DNA"/>
</dbReference>
<protein>
    <submittedName>
        <fullName evidence="2">Alpha/beta hydrolase</fullName>
    </submittedName>
</protein>
<evidence type="ECO:0000313" key="2">
    <source>
        <dbReference type="EMBL" id="MCB6181952.1"/>
    </source>
</evidence>
<reference evidence="2" key="1">
    <citation type="submission" date="2021-10" db="EMBL/GenBank/DDBJ databases">
        <title>The complete genome sequence of Leeia sp. TBRC 13508.</title>
        <authorList>
            <person name="Charoenyingcharoen P."/>
            <person name="Yukphan P."/>
        </authorList>
    </citation>
    <scope>NUCLEOTIDE SEQUENCE</scope>
    <source>
        <strain evidence="2">TBRC 13508</strain>
    </source>
</reference>
<proteinExistence type="predicted"/>
<gene>
    <name evidence="2" type="ORF">LIN78_00080</name>
</gene>
<dbReference type="SUPFAM" id="SSF53474">
    <property type="entry name" value="alpha/beta-Hydrolases"/>
    <property type="match status" value="1"/>
</dbReference>
<dbReference type="Proteomes" id="UP001165395">
    <property type="component" value="Unassembled WGS sequence"/>
</dbReference>
<name>A0ABS8D193_9NEIS</name>
<dbReference type="GO" id="GO:0016787">
    <property type="term" value="F:hydrolase activity"/>
    <property type="evidence" value="ECO:0007669"/>
    <property type="project" value="UniProtKB-KW"/>
</dbReference>
<organism evidence="2 3">
    <name type="scientific">Leeia speluncae</name>
    <dbReference type="NCBI Taxonomy" id="2884804"/>
    <lineage>
        <taxon>Bacteria</taxon>
        <taxon>Pseudomonadati</taxon>
        <taxon>Pseudomonadota</taxon>
        <taxon>Betaproteobacteria</taxon>
        <taxon>Neisseriales</taxon>
        <taxon>Leeiaceae</taxon>
        <taxon>Leeia</taxon>
    </lineage>
</organism>